<evidence type="ECO:0000313" key="3">
    <source>
        <dbReference type="Proteomes" id="UP000242418"/>
    </source>
</evidence>
<feature type="signal peptide" evidence="1">
    <location>
        <begin position="1"/>
        <end position="17"/>
    </location>
</feature>
<dbReference type="RefSeq" id="WP_167354453.1">
    <property type="nucleotide sequence ID" value="NZ_FMTL01000002.1"/>
</dbReference>
<feature type="chain" id="PRO_5044294452" evidence="1">
    <location>
        <begin position="18"/>
        <end position="96"/>
    </location>
</feature>
<dbReference type="Pfam" id="PF13620">
    <property type="entry name" value="CarboxypepD_reg"/>
    <property type="match status" value="1"/>
</dbReference>
<proteinExistence type="predicted"/>
<keyword evidence="3" id="KW-1185">Reference proteome</keyword>
<accession>A0AB37Z8R2</accession>
<reference evidence="2 3" key="1">
    <citation type="submission" date="2016-10" db="EMBL/GenBank/DDBJ databases">
        <authorList>
            <person name="Varghese N."/>
            <person name="Submissions S."/>
        </authorList>
    </citation>
    <scope>NUCLEOTIDE SEQUENCE [LARGE SCALE GENOMIC DNA]</scope>
    <source>
        <strain evidence="2 3">DSM 17833</strain>
    </source>
</reference>
<dbReference type="Gene3D" id="2.60.40.1120">
    <property type="entry name" value="Carboxypeptidase-like, regulatory domain"/>
    <property type="match status" value="1"/>
</dbReference>
<keyword evidence="2" id="KW-0645">Protease</keyword>
<organism evidence="2 3">
    <name type="scientific">Pseudomonas peli</name>
    <dbReference type="NCBI Taxonomy" id="592361"/>
    <lineage>
        <taxon>Bacteria</taxon>
        <taxon>Pseudomonadati</taxon>
        <taxon>Pseudomonadota</taxon>
        <taxon>Gammaproteobacteria</taxon>
        <taxon>Pseudomonadales</taxon>
        <taxon>Pseudomonadaceae</taxon>
        <taxon>Pseudomonas</taxon>
    </lineage>
</organism>
<dbReference type="PROSITE" id="PS51257">
    <property type="entry name" value="PROKAR_LIPOPROTEIN"/>
    <property type="match status" value="1"/>
</dbReference>
<protein>
    <submittedName>
        <fullName evidence="2">Carboxypeptidase regulatory-like domain-containing protein</fullName>
    </submittedName>
</protein>
<evidence type="ECO:0000256" key="1">
    <source>
        <dbReference type="SAM" id="SignalP"/>
    </source>
</evidence>
<comment type="caution">
    <text evidence="2">The sequence shown here is derived from an EMBL/GenBank/DDBJ whole genome shotgun (WGS) entry which is preliminary data.</text>
</comment>
<dbReference type="InterPro" id="IPR008969">
    <property type="entry name" value="CarboxyPept-like_regulatory"/>
</dbReference>
<gene>
    <name evidence="2" type="ORF">SAMN05216370_2486</name>
</gene>
<keyword evidence="1" id="KW-0732">Signal</keyword>
<dbReference type="SUPFAM" id="SSF49464">
    <property type="entry name" value="Carboxypeptidase regulatory domain-like"/>
    <property type="match status" value="1"/>
</dbReference>
<dbReference type="EMBL" id="FMTL01000002">
    <property type="protein sequence ID" value="SCW65245.1"/>
    <property type="molecule type" value="Genomic_DNA"/>
</dbReference>
<keyword evidence="2" id="KW-0121">Carboxypeptidase</keyword>
<dbReference type="AlphaFoldDB" id="A0AB37Z8R2"/>
<name>A0AB37Z8R2_9PSED</name>
<dbReference type="Proteomes" id="UP000242418">
    <property type="component" value="Unassembled WGS sequence"/>
</dbReference>
<sequence>MKSPKHLFLTLPLIATLAGCMNISGVVRDKPTGNPISSASVTINNVSATTNAMGAYNLTGPFIPSHVIFVNAPGYNIYTKSVGKEQIHDIELVPRQ</sequence>
<keyword evidence="2" id="KW-0378">Hydrolase</keyword>
<evidence type="ECO:0000313" key="2">
    <source>
        <dbReference type="EMBL" id="SCW65245.1"/>
    </source>
</evidence>
<dbReference type="GO" id="GO:0004180">
    <property type="term" value="F:carboxypeptidase activity"/>
    <property type="evidence" value="ECO:0007669"/>
    <property type="project" value="UniProtKB-KW"/>
</dbReference>